<dbReference type="Pfam" id="PF02390">
    <property type="entry name" value="Methyltransf_4"/>
    <property type="match status" value="1"/>
</dbReference>
<comment type="function">
    <text evidence="2 7">Catalyzes the formation of N(7)-methylguanine at position 46 (m7G46) in tRNA.</text>
</comment>
<feature type="binding site" evidence="7">
    <location>
        <position position="59"/>
    </location>
    <ligand>
        <name>S-adenosyl-L-methionine</name>
        <dbReference type="ChEBI" id="CHEBI:59789"/>
    </ligand>
</feature>
<evidence type="ECO:0000256" key="5">
    <source>
        <dbReference type="ARBA" id="ARBA00022691"/>
    </source>
</evidence>
<dbReference type="NCBIfam" id="NF001080">
    <property type="entry name" value="PRK00121.2-2"/>
    <property type="match status" value="1"/>
</dbReference>
<keyword evidence="6 7" id="KW-0819">tRNA processing</keyword>
<dbReference type="EMBL" id="LR214972">
    <property type="protein sequence ID" value="VEU62603.1"/>
    <property type="molecule type" value="Genomic_DNA"/>
</dbReference>
<evidence type="ECO:0000256" key="1">
    <source>
        <dbReference type="ARBA" id="ARBA00000142"/>
    </source>
</evidence>
<dbReference type="PANTHER" id="PTHR23417:SF14">
    <property type="entry name" value="PENTACOTRIPEPTIDE-REPEAT REGION OF PRORP DOMAIN-CONTAINING PROTEIN"/>
    <property type="match status" value="1"/>
</dbReference>
<proteinExistence type="inferred from homology"/>
<evidence type="ECO:0000313" key="8">
    <source>
        <dbReference type="EMBL" id="VEU62603.1"/>
    </source>
</evidence>
<keyword evidence="4 7" id="KW-0808">Transferase</keyword>
<dbReference type="PANTHER" id="PTHR23417">
    <property type="entry name" value="3-DEOXY-D-MANNO-OCTULOSONIC-ACID TRANSFERASE/TRNA GUANINE-N 7 - -METHYLTRANSFERASE"/>
    <property type="match status" value="1"/>
</dbReference>
<keyword evidence="5 7" id="KW-0949">S-adenosyl-L-methionine</keyword>
<feature type="binding site" evidence="7">
    <location>
        <position position="86"/>
    </location>
    <ligand>
        <name>S-adenosyl-L-methionine</name>
        <dbReference type="ChEBI" id="CHEBI:59789"/>
    </ligand>
</feature>
<dbReference type="AlphaFoldDB" id="A0A449ACH0"/>
<feature type="binding site" evidence="7">
    <location>
        <position position="143"/>
    </location>
    <ligand>
        <name>substrate</name>
    </ligand>
</feature>
<evidence type="ECO:0000313" key="9">
    <source>
        <dbReference type="Proteomes" id="UP000289952"/>
    </source>
</evidence>
<evidence type="ECO:0000256" key="6">
    <source>
        <dbReference type="ARBA" id="ARBA00022694"/>
    </source>
</evidence>
<keyword evidence="9" id="KW-1185">Reference proteome</keyword>
<comment type="caution">
    <text evidence="7">Lacks conserved residue(s) required for the propagation of feature annotation.</text>
</comment>
<feature type="binding site" evidence="7">
    <location>
        <position position="34"/>
    </location>
    <ligand>
        <name>S-adenosyl-L-methionine</name>
        <dbReference type="ChEBI" id="CHEBI:59789"/>
    </ligand>
</feature>
<accession>A0A449ACH0</accession>
<dbReference type="SUPFAM" id="SSF53335">
    <property type="entry name" value="S-adenosyl-L-methionine-dependent methyltransferases"/>
    <property type="match status" value="1"/>
</dbReference>
<dbReference type="RefSeq" id="WP_129620910.1">
    <property type="nucleotide sequence ID" value="NZ_LR214972.1"/>
</dbReference>
<dbReference type="UniPathway" id="UPA00989"/>
<comment type="pathway">
    <text evidence="7">tRNA modification; N(7)-methylguanine-tRNA biosynthesis.</text>
</comment>
<comment type="similarity">
    <text evidence="7">Belongs to the class I-like SAM-binding methyltransferase superfamily. TrmB family.</text>
</comment>
<keyword evidence="3 7" id="KW-0489">Methyltransferase</keyword>
<evidence type="ECO:0000256" key="7">
    <source>
        <dbReference type="HAMAP-Rule" id="MF_01057"/>
    </source>
</evidence>
<evidence type="ECO:0000256" key="2">
    <source>
        <dbReference type="ARBA" id="ARBA00003015"/>
    </source>
</evidence>
<organism evidence="8 9">
    <name type="scientific">Mycoplasmopsis bovirhinis</name>
    <dbReference type="NCBI Taxonomy" id="29553"/>
    <lineage>
        <taxon>Bacteria</taxon>
        <taxon>Bacillati</taxon>
        <taxon>Mycoplasmatota</taxon>
        <taxon>Mycoplasmoidales</taxon>
        <taxon>Metamycoplasmataceae</taxon>
        <taxon>Mycoplasmopsis</taxon>
    </lineage>
</organism>
<dbReference type="GO" id="GO:0008176">
    <property type="term" value="F:tRNA (guanine(46)-N7)-methyltransferase activity"/>
    <property type="evidence" value="ECO:0007669"/>
    <property type="project" value="UniProtKB-UniRule"/>
</dbReference>
<name>A0A449ACH0_9BACT</name>
<protein>
    <recommendedName>
        <fullName evidence="7">tRNA (guanine-N(7)-)-methyltransferase</fullName>
        <ecNumber evidence="7">2.1.1.33</ecNumber>
    </recommendedName>
    <alternativeName>
        <fullName evidence="7">tRNA (guanine(46)-N(7))-methyltransferase</fullName>
    </alternativeName>
    <alternativeName>
        <fullName evidence="7">tRNA(m7G46)-methyltransferase</fullName>
    </alternativeName>
</protein>
<evidence type="ECO:0000256" key="3">
    <source>
        <dbReference type="ARBA" id="ARBA00022603"/>
    </source>
</evidence>
<dbReference type="GO" id="GO:0043527">
    <property type="term" value="C:tRNA methyltransferase complex"/>
    <property type="evidence" value="ECO:0007669"/>
    <property type="project" value="TreeGrafter"/>
</dbReference>
<dbReference type="OrthoDB" id="9802090at2"/>
<reference evidence="8 9" key="1">
    <citation type="submission" date="2019-01" db="EMBL/GenBank/DDBJ databases">
        <authorList>
            <consortium name="Pathogen Informatics"/>
        </authorList>
    </citation>
    <scope>NUCLEOTIDE SEQUENCE [LARGE SCALE GENOMIC DNA]</scope>
    <source>
        <strain evidence="8 9">NCTC10118</strain>
    </source>
</reference>
<dbReference type="Gene3D" id="3.40.50.150">
    <property type="entry name" value="Vaccinia Virus protein VP39"/>
    <property type="match status" value="1"/>
</dbReference>
<feature type="binding site" evidence="7">
    <location>
        <begin position="181"/>
        <end position="184"/>
    </location>
    <ligand>
        <name>substrate</name>
    </ligand>
</feature>
<dbReference type="InterPro" id="IPR029063">
    <property type="entry name" value="SAM-dependent_MTases_sf"/>
</dbReference>
<evidence type="ECO:0000256" key="4">
    <source>
        <dbReference type="ARBA" id="ARBA00022679"/>
    </source>
</evidence>
<feature type="binding site" evidence="7">
    <location>
        <position position="111"/>
    </location>
    <ligand>
        <name>substrate</name>
    </ligand>
</feature>
<dbReference type="EC" id="2.1.1.33" evidence="7"/>
<dbReference type="InterPro" id="IPR055361">
    <property type="entry name" value="tRNA_methyltr_TrmB_bact"/>
</dbReference>
<comment type="catalytic activity">
    <reaction evidence="1 7">
        <text>guanosine(46) in tRNA + S-adenosyl-L-methionine = N(7)-methylguanosine(46) in tRNA + S-adenosyl-L-homocysteine</text>
        <dbReference type="Rhea" id="RHEA:42708"/>
        <dbReference type="Rhea" id="RHEA-COMP:10188"/>
        <dbReference type="Rhea" id="RHEA-COMP:10189"/>
        <dbReference type="ChEBI" id="CHEBI:57856"/>
        <dbReference type="ChEBI" id="CHEBI:59789"/>
        <dbReference type="ChEBI" id="CHEBI:74269"/>
        <dbReference type="ChEBI" id="CHEBI:74480"/>
        <dbReference type="EC" id="2.1.1.33"/>
    </reaction>
</comment>
<dbReference type="InterPro" id="IPR003358">
    <property type="entry name" value="tRNA_(Gua-N-7)_MeTrfase_Trmb"/>
</dbReference>
<feature type="binding site" evidence="7">
    <location>
        <position position="107"/>
    </location>
    <ligand>
        <name>S-adenosyl-L-methionine</name>
        <dbReference type="ChEBI" id="CHEBI:59789"/>
    </ligand>
</feature>
<dbReference type="PROSITE" id="PS51625">
    <property type="entry name" value="SAM_MT_TRMB"/>
    <property type="match status" value="1"/>
</dbReference>
<dbReference type="Proteomes" id="UP000289952">
    <property type="component" value="Chromosome"/>
</dbReference>
<dbReference type="HAMAP" id="MF_01057">
    <property type="entry name" value="tRNA_methyltr_TrmB"/>
    <property type="match status" value="1"/>
</dbReference>
<dbReference type="NCBIfam" id="TIGR00091">
    <property type="entry name" value="tRNA (guanosine(46)-N7)-methyltransferase TrmB"/>
    <property type="match status" value="1"/>
</dbReference>
<sequence>MRLRFDKTAQTKLEESNFYLRNFPIQVFQTDVIEIGAGKGEMIAQLALNNPKVRYFALEKYQTVANKILSKIKQYNLMNLYIITKDAKEIPEIFQGQVKQIWLTFSDPWPKNAHEKRRLTYKTYLDLYKNLLSKDGEIWFKTDNDKLFNYSIESLKANNWIICAKTTDLHHSKYNENNYQTDYEIKWANQNKNINFLIAKYNLKEENGSK</sequence>
<gene>
    <name evidence="7 8" type="primary">trmB</name>
    <name evidence="8" type="ORF">NCTC10118_00069</name>
</gene>